<keyword evidence="2" id="KW-0812">Transmembrane</keyword>
<keyword evidence="2" id="KW-0472">Membrane</keyword>
<evidence type="ECO:0000313" key="5">
    <source>
        <dbReference type="EMBL" id="GAA2720143.1"/>
    </source>
</evidence>
<dbReference type="RefSeq" id="WP_344436651.1">
    <property type="nucleotide sequence ID" value="NZ_BAAASL010000014.1"/>
</dbReference>
<feature type="region of interest" description="Disordered" evidence="1">
    <location>
        <begin position="1"/>
        <end position="35"/>
    </location>
</feature>
<comment type="caution">
    <text evidence="4">The sequence shown here is derived from an EMBL/GenBank/DDBJ whole genome shotgun (WGS) entry which is preliminary data.</text>
</comment>
<accession>A0ABN3TVB2</accession>
<dbReference type="Pfam" id="PF07811">
    <property type="entry name" value="TadE"/>
    <property type="match status" value="1"/>
</dbReference>
<proteinExistence type="predicted"/>
<keyword evidence="6" id="KW-1185">Reference proteome</keyword>
<feature type="transmembrane region" description="Helical" evidence="2">
    <location>
        <begin position="43"/>
        <end position="70"/>
    </location>
</feature>
<evidence type="ECO:0000313" key="4">
    <source>
        <dbReference type="EMBL" id="GAA2719706.1"/>
    </source>
</evidence>
<feature type="domain" description="TadE-like" evidence="3">
    <location>
        <begin position="41"/>
        <end position="83"/>
    </location>
</feature>
<evidence type="ECO:0000256" key="1">
    <source>
        <dbReference type="SAM" id="MobiDB-lite"/>
    </source>
</evidence>
<dbReference type="InterPro" id="IPR012495">
    <property type="entry name" value="TadE-like_dom"/>
</dbReference>
<evidence type="ECO:0000256" key="2">
    <source>
        <dbReference type="SAM" id="Phobius"/>
    </source>
</evidence>
<protein>
    <recommendedName>
        <fullName evidence="3">TadE-like domain-containing protein</fullName>
    </recommendedName>
</protein>
<name>A0ABN3TVB2_9ACTN</name>
<feature type="compositionally biased region" description="Gly residues" evidence="1">
    <location>
        <begin position="16"/>
        <end position="29"/>
    </location>
</feature>
<evidence type="ECO:0000259" key="3">
    <source>
        <dbReference type="Pfam" id="PF07811"/>
    </source>
</evidence>
<sequence>MRTVHPARPAFEDRGSGGGAPGFGKGRGWGEARRRRSRDAGSASLEFLGFLPLLLVVALAALHLGLAAFAAQQAGIAARSAARAATADDPRGGSPAAAARAAVTGWVAGRAAVDAAPCPPAAGAATATVTVDVPALLPGTGFSVTRTATMACPAQGGAP</sequence>
<evidence type="ECO:0000313" key="6">
    <source>
        <dbReference type="Proteomes" id="UP001500886"/>
    </source>
</evidence>
<reference evidence="4 6" key="1">
    <citation type="journal article" date="2019" name="Int. J. Syst. Evol. Microbiol.">
        <title>The Global Catalogue of Microorganisms (GCM) 10K type strain sequencing project: providing services to taxonomists for standard genome sequencing and annotation.</title>
        <authorList>
            <consortium name="The Broad Institute Genomics Platform"/>
            <consortium name="The Broad Institute Genome Sequencing Center for Infectious Disease"/>
            <person name="Wu L."/>
            <person name="Ma J."/>
        </authorList>
    </citation>
    <scope>NUCLEOTIDE SEQUENCE [LARGE SCALE GENOMIC DNA]</scope>
    <source>
        <strain evidence="4 6">JCM 4542</strain>
    </source>
</reference>
<dbReference type="EMBL" id="BAAASL010000014">
    <property type="protein sequence ID" value="GAA2720143.1"/>
    <property type="molecule type" value="Genomic_DNA"/>
</dbReference>
<keyword evidence="2" id="KW-1133">Transmembrane helix</keyword>
<reference evidence="4" key="2">
    <citation type="submission" date="2023-12" db="EMBL/GenBank/DDBJ databases">
        <authorList>
            <person name="Sun Q."/>
            <person name="Inoue M."/>
        </authorList>
    </citation>
    <scope>NUCLEOTIDE SEQUENCE</scope>
    <source>
        <strain evidence="4">JCM 4542</strain>
    </source>
</reference>
<gene>
    <name evidence="4" type="ORF">GCM10010315_38350</name>
    <name evidence="5" type="ORF">GCM10010315_39870</name>
</gene>
<organism evidence="4 6">
    <name type="scientific">Streptomyces luteosporeus</name>
    <dbReference type="NCBI Taxonomy" id="173856"/>
    <lineage>
        <taxon>Bacteria</taxon>
        <taxon>Bacillati</taxon>
        <taxon>Actinomycetota</taxon>
        <taxon>Actinomycetes</taxon>
        <taxon>Kitasatosporales</taxon>
        <taxon>Streptomycetaceae</taxon>
        <taxon>Streptomyces</taxon>
    </lineage>
</organism>
<dbReference type="Proteomes" id="UP001500886">
    <property type="component" value="Unassembled WGS sequence"/>
</dbReference>
<dbReference type="EMBL" id="BAAASL010000014">
    <property type="protein sequence ID" value="GAA2719706.1"/>
    <property type="molecule type" value="Genomic_DNA"/>
</dbReference>